<dbReference type="Proteomes" id="UP001156670">
    <property type="component" value="Unassembled WGS sequence"/>
</dbReference>
<evidence type="ECO:0000313" key="2">
    <source>
        <dbReference type="Proteomes" id="UP001156670"/>
    </source>
</evidence>
<evidence type="ECO:0000313" key="1">
    <source>
        <dbReference type="EMBL" id="GLQ91084.1"/>
    </source>
</evidence>
<proteinExistence type="predicted"/>
<dbReference type="EMBL" id="BSOB01000001">
    <property type="protein sequence ID" value="GLQ91084.1"/>
    <property type="molecule type" value="Genomic_DNA"/>
</dbReference>
<accession>A0ABQ5XKY3</accession>
<comment type="caution">
    <text evidence="1">The sequence shown here is derived from an EMBL/GenBank/DDBJ whole genome shotgun (WGS) entry which is preliminary data.</text>
</comment>
<reference evidence="2" key="1">
    <citation type="journal article" date="2019" name="Int. J. Syst. Evol. Microbiol.">
        <title>The Global Catalogue of Microorganisms (GCM) 10K type strain sequencing project: providing services to taxonomists for standard genome sequencing and annotation.</title>
        <authorList>
            <consortium name="The Broad Institute Genomics Platform"/>
            <consortium name="The Broad Institute Genome Sequencing Center for Infectious Disease"/>
            <person name="Wu L."/>
            <person name="Ma J."/>
        </authorList>
    </citation>
    <scope>NUCLEOTIDE SEQUENCE [LARGE SCALE GENOMIC DNA]</scope>
    <source>
        <strain evidence="2">NBRC 111980</strain>
    </source>
</reference>
<sequence length="75" mass="8388">MQRLPLEPQYGAAGECQHKQIQKNVSGELHGLDSWRKGRRMAERGRPCVLSGGFVRLYWQFGRARAPLPPGEGLG</sequence>
<name>A0ABQ5XKY3_9GAMM</name>
<keyword evidence="2" id="KW-1185">Reference proteome</keyword>
<organism evidence="1 2">
    <name type="scientific">Dyella acidisoli</name>
    <dbReference type="NCBI Taxonomy" id="1867834"/>
    <lineage>
        <taxon>Bacteria</taxon>
        <taxon>Pseudomonadati</taxon>
        <taxon>Pseudomonadota</taxon>
        <taxon>Gammaproteobacteria</taxon>
        <taxon>Lysobacterales</taxon>
        <taxon>Rhodanobacteraceae</taxon>
        <taxon>Dyella</taxon>
    </lineage>
</organism>
<protein>
    <submittedName>
        <fullName evidence="1">Uncharacterized protein</fullName>
    </submittedName>
</protein>
<gene>
    <name evidence="1" type="ORF">GCM10007901_00340</name>
</gene>